<proteinExistence type="predicted"/>
<keyword evidence="3" id="KW-1185">Reference proteome</keyword>
<feature type="compositionally biased region" description="Polar residues" evidence="1">
    <location>
        <begin position="9"/>
        <end position="25"/>
    </location>
</feature>
<protein>
    <submittedName>
        <fullName evidence="2">Uncharacterized protein</fullName>
    </submittedName>
</protein>
<feature type="compositionally biased region" description="Basic and acidic residues" evidence="1">
    <location>
        <begin position="56"/>
        <end position="67"/>
    </location>
</feature>
<name>A0AAV3PMD8_LITER</name>
<evidence type="ECO:0000313" key="3">
    <source>
        <dbReference type="Proteomes" id="UP001454036"/>
    </source>
</evidence>
<dbReference type="Proteomes" id="UP001454036">
    <property type="component" value="Unassembled WGS sequence"/>
</dbReference>
<organism evidence="2 3">
    <name type="scientific">Lithospermum erythrorhizon</name>
    <name type="common">Purple gromwell</name>
    <name type="synonym">Lithospermum officinale var. erythrorhizon</name>
    <dbReference type="NCBI Taxonomy" id="34254"/>
    <lineage>
        <taxon>Eukaryota</taxon>
        <taxon>Viridiplantae</taxon>
        <taxon>Streptophyta</taxon>
        <taxon>Embryophyta</taxon>
        <taxon>Tracheophyta</taxon>
        <taxon>Spermatophyta</taxon>
        <taxon>Magnoliopsida</taxon>
        <taxon>eudicotyledons</taxon>
        <taxon>Gunneridae</taxon>
        <taxon>Pentapetalae</taxon>
        <taxon>asterids</taxon>
        <taxon>lamiids</taxon>
        <taxon>Boraginales</taxon>
        <taxon>Boraginaceae</taxon>
        <taxon>Boraginoideae</taxon>
        <taxon>Lithospermeae</taxon>
        <taxon>Lithospermum</taxon>
    </lineage>
</organism>
<comment type="caution">
    <text evidence="2">The sequence shown here is derived from an EMBL/GenBank/DDBJ whole genome shotgun (WGS) entry which is preliminary data.</text>
</comment>
<gene>
    <name evidence="2" type="ORF">LIER_11247</name>
</gene>
<feature type="compositionally biased region" description="Basic and acidic residues" evidence="1">
    <location>
        <begin position="26"/>
        <end position="49"/>
    </location>
</feature>
<dbReference type="AlphaFoldDB" id="A0AAV3PMD8"/>
<evidence type="ECO:0000256" key="1">
    <source>
        <dbReference type="SAM" id="MobiDB-lite"/>
    </source>
</evidence>
<accession>A0AAV3PMD8</accession>
<feature type="region of interest" description="Disordered" evidence="1">
    <location>
        <begin position="1"/>
        <end position="67"/>
    </location>
</feature>
<reference evidence="2 3" key="1">
    <citation type="submission" date="2024-01" db="EMBL/GenBank/DDBJ databases">
        <title>The complete chloroplast genome sequence of Lithospermum erythrorhizon: insights into the phylogenetic relationship among Boraginaceae species and the maternal lineages of purple gromwells.</title>
        <authorList>
            <person name="Okada T."/>
            <person name="Watanabe K."/>
        </authorList>
    </citation>
    <scope>NUCLEOTIDE SEQUENCE [LARGE SCALE GENOMIC DNA]</scope>
</reference>
<evidence type="ECO:0000313" key="2">
    <source>
        <dbReference type="EMBL" id="GAA0152879.1"/>
    </source>
</evidence>
<sequence>MEHGASFQPGVTTRARSGALPTSQDNRPHDLPKLQAKEAIGRKEVRDLSSHSSQPNRERPIYEEVIGRKEVRTYPLIPVNQPEKEKSLMSL</sequence>
<dbReference type="EMBL" id="BAABME010002070">
    <property type="protein sequence ID" value="GAA0152879.1"/>
    <property type="molecule type" value="Genomic_DNA"/>
</dbReference>